<evidence type="ECO:0000259" key="7">
    <source>
        <dbReference type="PROSITE" id="PS50178"/>
    </source>
</evidence>
<dbReference type="InterPro" id="IPR017455">
    <property type="entry name" value="Znf_FYVE-rel"/>
</dbReference>
<dbReference type="InterPro" id="IPR000306">
    <property type="entry name" value="Znf_FYVE"/>
</dbReference>
<evidence type="ECO:0000313" key="8">
    <source>
        <dbReference type="EMBL" id="KAJ1647668.1"/>
    </source>
</evidence>
<proteinExistence type="predicted"/>
<dbReference type="InterPro" id="IPR001841">
    <property type="entry name" value="Znf_RING"/>
</dbReference>
<keyword evidence="3" id="KW-0862">Zinc</keyword>
<keyword evidence="2 4" id="KW-0863">Zinc-finger</keyword>
<dbReference type="SUPFAM" id="SSF57850">
    <property type="entry name" value="RING/U-box"/>
    <property type="match status" value="1"/>
</dbReference>
<dbReference type="EMBL" id="JANBOH010000023">
    <property type="protein sequence ID" value="KAJ1647668.1"/>
    <property type="molecule type" value="Genomic_DNA"/>
</dbReference>
<feature type="compositionally biased region" description="Pro residues" evidence="5">
    <location>
        <begin position="228"/>
        <end position="246"/>
    </location>
</feature>
<feature type="compositionally biased region" description="Basic and acidic residues" evidence="5">
    <location>
        <begin position="143"/>
        <end position="160"/>
    </location>
</feature>
<evidence type="ECO:0000259" key="6">
    <source>
        <dbReference type="PROSITE" id="PS50089"/>
    </source>
</evidence>
<dbReference type="Gene3D" id="3.30.40.10">
    <property type="entry name" value="Zinc/RING finger domain, C3HC4 (zinc finger)"/>
    <property type="match status" value="2"/>
</dbReference>
<keyword evidence="9" id="KW-1185">Reference proteome</keyword>
<feature type="region of interest" description="Disordered" evidence="5">
    <location>
        <begin position="386"/>
        <end position="417"/>
    </location>
</feature>
<dbReference type="PROSITE" id="PS50089">
    <property type="entry name" value="ZF_RING_2"/>
    <property type="match status" value="1"/>
</dbReference>
<evidence type="ECO:0000256" key="2">
    <source>
        <dbReference type="ARBA" id="ARBA00022771"/>
    </source>
</evidence>
<dbReference type="Pfam" id="PF13920">
    <property type="entry name" value="zf-C3HC4_3"/>
    <property type="match status" value="1"/>
</dbReference>
<evidence type="ECO:0000256" key="5">
    <source>
        <dbReference type="SAM" id="MobiDB-lite"/>
    </source>
</evidence>
<evidence type="ECO:0000313" key="9">
    <source>
        <dbReference type="Proteomes" id="UP001145021"/>
    </source>
</evidence>
<feature type="compositionally biased region" description="Low complexity" evidence="5">
    <location>
        <begin position="162"/>
        <end position="173"/>
    </location>
</feature>
<dbReference type="SMART" id="SM00184">
    <property type="entry name" value="RING"/>
    <property type="match status" value="1"/>
</dbReference>
<name>A0A9W8CMI5_9FUNG</name>
<sequence>MVVQALNQLNGPLKDSNNAIYELARPLERSKYTACPSCGISFNLFRRKNNCVNCGQVVCSDCLGHRWYLPKYGLKAPAACCIACNRNLHMSIKSKRELESCSVRELRAYLQLYGLYSPAMMLEKNDLVTAIYSNSPMPQANEVKYRESLPKPSDQRERVYSSRHQQQQQQQQHSRSRSDANSYSESSTNWDRMFSTIGNEIGRGMDSLVDGLTDAFDPSVGSERRQRPPQPTFFQPPQPPQPPQMPNAPSQFQSNGVFGSEYSSEPPSYDSQSYSHSYSHSSQGQSQSRHANPWPRSAHTSSSGGRPETRRQAPRSEPPAAAASAEALDLRELARSGENVALLSIKALKALLVKNHVDTSNIVEKQDLVRRVERLVANVKLEMEMEMEHEQEQEPTAQAAKGSTTGEGVSTSTSGSGADENLCKICWDAATNVVFTPCGHLCTCLGCTETIMKRERRECPICREFIRDYIRVFRA</sequence>
<dbReference type="GO" id="GO:0008270">
    <property type="term" value="F:zinc ion binding"/>
    <property type="evidence" value="ECO:0007669"/>
    <property type="project" value="UniProtKB-KW"/>
</dbReference>
<accession>A0A9W8CMI5</accession>
<feature type="compositionally biased region" description="Low complexity" evidence="5">
    <location>
        <begin position="402"/>
        <end position="417"/>
    </location>
</feature>
<protein>
    <recommendedName>
        <fullName evidence="10">RING-type domain-containing protein</fullName>
    </recommendedName>
</protein>
<organism evidence="8 9">
    <name type="scientific">Coemansia asiatica</name>
    <dbReference type="NCBI Taxonomy" id="1052880"/>
    <lineage>
        <taxon>Eukaryota</taxon>
        <taxon>Fungi</taxon>
        <taxon>Fungi incertae sedis</taxon>
        <taxon>Zoopagomycota</taxon>
        <taxon>Kickxellomycotina</taxon>
        <taxon>Kickxellomycetes</taxon>
        <taxon>Kickxellales</taxon>
        <taxon>Kickxellaceae</taxon>
        <taxon>Coemansia</taxon>
    </lineage>
</organism>
<dbReference type="CDD" id="cd00065">
    <property type="entry name" value="FYVE_like_SF"/>
    <property type="match status" value="1"/>
</dbReference>
<dbReference type="SUPFAM" id="SSF57903">
    <property type="entry name" value="FYVE/PHD zinc finger"/>
    <property type="match status" value="1"/>
</dbReference>
<dbReference type="PANTHER" id="PTHR14879">
    <property type="entry name" value="CASPASE REGULATOR, RING FINGER DOMAIN-CONTAINING"/>
    <property type="match status" value="1"/>
</dbReference>
<dbReference type="PANTHER" id="PTHR14879:SF5">
    <property type="entry name" value="RING-TYPE DOMAIN-CONTAINING PROTEIN"/>
    <property type="match status" value="1"/>
</dbReference>
<dbReference type="Proteomes" id="UP001145021">
    <property type="component" value="Unassembled WGS sequence"/>
</dbReference>
<dbReference type="InterPro" id="IPR011011">
    <property type="entry name" value="Znf_FYVE_PHD"/>
</dbReference>
<dbReference type="InterPro" id="IPR051728">
    <property type="entry name" value="RING-FYVE_E3_ubiquitin-ligase"/>
</dbReference>
<feature type="region of interest" description="Disordered" evidence="5">
    <location>
        <begin position="208"/>
        <end position="324"/>
    </location>
</feature>
<dbReference type="SMART" id="SM00064">
    <property type="entry name" value="FYVE"/>
    <property type="match status" value="1"/>
</dbReference>
<keyword evidence="1" id="KW-0479">Metal-binding</keyword>
<feature type="region of interest" description="Disordered" evidence="5">
    <location>
        <begin position="142"/>
        <end position="188"/>
    </location>
</feature>
<feature type="compositionally biased region" description="Low complexity" evidence="5">
    <location>
        <begin position="260"/>
        <end position="290"/>
    </location>
</feature>
<dbReference type="InterPro" id="IPR013083">
    <property type="entry name" value="Znf_RING/FYVE/PHD"/>
</dbReference>
<evidence type="ECO:0000256" key="1">
    <source>
        <dbReference type="ARBA" id="ARBA00022723"/>
    </source>
</evidence>
<feature type="compositionally biased region" description="Polar residues" evidence="5">
    <location>
        <begin position="179"/>
        <end position="188"/>
    </location>
</feature>
<feature type="domain" description="RING-type" evidence="6">
    <location>
        <begin position="423"/>
        <end position="463"/>
    </location>
</feature>
<evidence type="ECO:0000256" key="4">
    <source>
        <dbReference type="PROSITE-ProRule" id="PRU00175"/>
    </source>
</evidence>
<evidence type="ECO:0000256" key="3">
    <source>
        <dbReference type="ARBA" id="ARBA00022833"/>
    </source>
</evidence>
<feature type="domain" description="FYVE-type" evidence="7">
    <location>
        <begin position="29"/>
        <end position="89"/>
    </location>
</feature>
<dbReference type="AlphaFoldDB" id="A0A9W8CMI5"/>
<comment type="caution">
    <text evidence="8">The sequence shown here is derived from an EMBL/GenBank/DDBJ whole genome shotgun (WGS) entry which is preliminary data.</text>
</comment>
<dbReference type="PROSITE" id="PS50178">
    <property type="entry name" value="ZF_FYVE"/>
    <property type="match status" value="1"/>
</dbReference>
<dbReference type="Pfam" id="PF01363">
    <property type="entry name" value="FYVE"/>
    <property type="match status" value="1"/>
</dbReference>
<reference evidence="8" key="1">
    <citation type="submission" date="2022-07" db="EMBL/GenBank/DDBJ databases">
        <title>Phylogenomic reconstructions and comparative analyses of Kickxellomycotina fungi.</title>
        <authorList>
            <person name="Reynolds N.K."/>
            <person name="Stajich J.E."/>
            <person name="Barry K."/>
            <person name="Grigoriev I.V."/>
            <person name="Crous P."/>
            <person name="Smith M.E."/>
        </authorList>
    </citation>
    <scope>NUCLEOTIDE SEQUENCE</scope>
    <source>
        <strain evidence="8">NBRC 105413</strain>
    </source>
</reference>
<gene>
    <name evidence="8" type="ORF">LPJ64_000973</name>
</gene>
<evidence type="ECO:0008006" key="10">
    <source>
        <dbReference type="Google" id="ProtNLM"/>
    </source>
</evidence>